<evidence type="ECO:0000313" key="2">
    <source>
        <dbReference type="EMBL" id="MBM7589269.1"/>
    </source>
</evidence>
<dbReference type="GO" id="GO:0003677">
    <property type="term" value="F:DNA binding"/>
    <property type="evidence" value="ECO:0007669"/>
    <property type="project" value="InterPro"/>
</dbReference>
<feature type="domain" description="HTH cro/C1-type" evidence="1">
    <location>
        <begin position="7"/>
        <end position="60"/>
    </location>
</feature>
<dbReference type="CDD" id="cd00093">
    <property type="entry name" value="HTH_XRE"/>
    <property type="match status" value="1"/>
</dbReference>
<dbReference type="InterPro" id="IPR010982">
    <property type="entry name" value="Lambda_DNA-bd_dom_sf"/>
</dbReference>
<accession>A0A938XW92</accession>
<dbReference type="InterPro" id="IPR001387">
    <property type="entry name" value="Cro/C1-type_HTH"/>
</dbReference>
<evidence type="ECO:0000259" key="1">
    <source>
        <dbReference type="PROSITE" id="PS50943"/>
    </source>
</evidence>
<keyword evidence="3" id="KW-1185">Reference proteome</keyword>
<organism evidence="2 3">
    <name type="scientific">Brevibacillus fulvus</name>
    <dbReference type="NCBI Taxonomy" id="1125967"/>
    <lineage>
        <taxon>Bacteria</taxon>
        <taxon>Bacillati</taxon>
        <taxon>Bacillota</taxon>
        <taxon>Bacilli</taxon>
        <taxon>Bacillales</taxon>
        <taxon>Paenibacillaceae</taxon>
        <taxon>Brevibacillus</taxon>
    </lineage>
</organism>
<dbReference type="PROSITE" id="PS50943">
    <property type="entry name" value="HTH_CROC1"/>
    <property type="match status" value="1"/>
</dbReference>
<dbReference type="Proteomes" id="UP000717624">
    <property type="component" value="Unassembled WGS sequence"/>
</dbReference>
<protein>
    <submittedName>
        <fullName evidence="2">Transcriptional regulator with XRE-family HTH domain</fullName>
    </submittedName>
</protein>
<evidence type="ECO:0000313" key="3">
    <source>
        <dbReference type="Proteomes" id="UP000717624"/>
    </source>
</evidence>
<dbReference type="RefSeq" id="WP_204516999.1">
    <property type="nucleotide sequence ID" value="NZ_BAABIN010000015.1"/>
</dbReference>
<dbReference type="AlphaFoldDB" id="A0A938XW92"/>
<proteinExistence type="predicted"/>
<reference evidence="2" key="1">
    <citation type="submission" date="2021-01" db="EMBL/GenBank/DDBJ databases">
        <title>Genomic Encyclopedia of Type Strains, Phase IV (KMG-IV): sequencing the most valuable type-strain genomes for metagenomic binning, comparative biology and taxonomic classification.</title>
        <authorList>
            <person name="Goeker M."/>
        </authorList>
    </citation>
    <scope>NUCLEOTIDE SEQUENCE</scope>
    <source>
        <strain evidence="2">DSM 25523</strain>
    </source>
</reference>
<dbReference type="Pfam" id="PF01381">
    <property type="entry name" value="HTH_3"/>
    <property type="match status" value="1"/>
</dbReference>
<gene>
    <name evidence="2" type="ORF">JOD01_000867</name>
</gene>
<dbReference type="SUPFAM" id="SSF47413">
    <property type="entry name" value="lambda repressor-like DNA-binding domains"/>
    <property type="match status" value="1"/>
</dbReference>
<sequence>MKSNSWLVEIRMRKQLTQKEVANLAGIERSYYTKIENGAIPSVKVAKRIAEVLETNWTFFYE</sequence>
<dbReference type="EMBL" id="JAFBEB010000002">
    <property type="protein sequence ID" value="MBM7589269.1"/>
    <property type="molecule type" value="Genomic_DNA"/>
</dbReference>
<comment type="caution">
    <text evidence="2">The sequence shown here is derived from an EMBL/GenBank/DDBJ whole genome shotgun (WGS) entry which is preliminary data.</text>
</comment>
<name>A0A938XW92_9BACL</name>
<dbReference type="Gene3D" id="1.10.260.40">
    <property type="entry name" value="lambda repressor-like DNA-binding domains"/>
    <property type="match status" value="1"/>
</dbReference>
<dbReference type="SMART" id="SM00530">
    <property type="entry name" value="HTH_XRE"/>
    <property type="match status" value="1"/>
</dbReference>